<dbReference type="CDD" id="cd14748">
    <property type="entry name" value="PBP2_UgpB"/>
    <property type="match status" value="1"/>
</dbReference>
<dbReference type="InterPro" id="IPR050490">
    <property type="entry name" value="Bact_solute-bd_prot1"/>
</dbReference>
<feature type="chain" id="PRO_5038590771" evidence="1">
    <location>
        <begin position="22"/>
        <end position="432"/>
    </location>
</feature>
<protein>
    <submittedName>
        <fullName evidence="2">ABC transporter substrate-binding protein</fullName>
    </submittedName>
</protein>
<keyword evidence="1" id="KW-0732">Signal</keyword>
<dbReference type="AlphaFoldDB" id="A0A5D4K8G2"/>
<evidence type="ECO:0000313" key="3">
    <source>
        <dbReference type="Proteomes" id="UP000323317"/>
    </source>
</evidence>
<dbReference type="Pfam" id="PF01547">
    <property type="entry name" value="SBP_bac_1"/>
    <property type="match status" value="1"/>
</dbReference>
<proteinExistence type="predicted"/>
<dbReference type="PANTHER" id="PTHR43649">
    <property type="entry name" value="ARABINOSE-BINDING PROTEIN-RELATED"/>
    <property type="match status" value="1"/>
</dbReference>
<comment type="caution">
    <text evidence="2">The sequence shown here is derived from an EMBL/GenBank/DDBJ whole genome shotgun (WGS) entry which is preliminary data.</text>
</comment>
<dbReference type="InterPro" id="IPR006059">
    <property type="entry name" value="SBP"/>
</dbReference>
<dbReference type="SUPFAM" id="SSF53850">
    <property type="entry name" value="Periplasmic binding protein-like II"/>
    <property type="match status" value="1"/>
</dbReference>
<dbReference type="EMBL" id="VTEH01000023">
    <property type="protein sequence ID" value="TYR72990.1"/>
    <property type="molecule type" value="Genomic_DNA"/>
</dbReference>
<accession>A0A5D4K8G2</accession>
<name>A0A5D4K8G2_9BACI</name>
<dbReference type="RefSeq" id="WP_148948590.1">
    <property type="nucleotide sequence ID" value="NZ_VTEH01000023.1"/>
</dbReference>
<organism evidence="2 3">
    <name type="scientific">Rossellomorea vietnamensis</name>
    <dbReference type="NCBI Taxonomy" id="218284"/>
    <lineage>
        <taxon>Bacteria</taxon>
        <taxon>Bacillati</taxon>
        <taxon>Bacillota</taxon>
        <taxon>Bacilli</taxon>
        <taxon>Bacillales</taxon>
        <taxon>Bacillaceae</taxon>
        <taxon>Rossellomorea</taxon>
    </lineage>
</organism>
<evidence type="ECO:0000256" key="1">
    <source>
        <dbReference type="SAM" id="SignalP"/>
    </source>
</evidence>
<dbReference type="PROSITE" id="PS51257">
    <property type="entry name" value="PROKAR_LIPOPROTEIN"/>
    <property type="match status" value="1"/>
</dbReference>
<dbReference type="Proteomes" id="UP000323317">
    <property type="component" value="Unassembled WGS sequence"/>
</dbReference>
<reference evidence="2 3" key="1">
    <citation type="submission" date="2019-08" db="EMBL/GenBank/DDBJ databases">
        <title>Bacillus genomes from the desert of Cuatro Cienegas, Coahuila.</title>
        <authorList>
            <person name="Olmedo-Alvarez G."/>
        </authorList>
    </citation>
    <scope>NUCLEOTIDE SEQUENCE [LARGE SCALE GENOMIC DNA]</scope>
    <source>
        <strain evidence="2 3">CH40_1T</strain>
    </source>
</reference>
<dbReference type="Gene3D" id="3.40.190.10">
    <property type="entry name" value="Periplasmic binding protein-like II"/>
    <property type="match status" value="2"/>
</dbReference>
<sequence>MKKRSLAMLLSLVLLMSGFLAGCGNDEGASANVTEDGKKVVDFWTFWGSETRKPMIEKIIKDFNESQDEIVVKHTYLPWGDIWTKNLASIAAGDPADVIINDINSVAQRAENEQVEDLSEYFGEDFKEQYYPHLWDTVEYEGKPYAVPFNTDTRMLFYNKEAFKDAGLDPEQPPKTWKELEEYAQKLDVKDGDRYERVGFYPLWGSIGANSWMVNADEGQKLVEDGEVFINTPRKVEAVEWIKSWKDRIGDKTVQSFQAEFGSEQSNPFISGKVAMWVNVGNFYTQIKEFGQDMDFGVAPVPAFDEDSKPWSDGGGFVAEIPKGADNPEAAAEFIKYLTGEEAQKYWAKQNFDNVANIAAAEQAAEELEGKDKEIYQATIDNLEFTQLHPMPVEYPDYQNLLNPKVDEFMMGSLEAEEALKSAQESVEKVKR</sequence>
<feature type="signal peptide" evidence="1">
    <location>
        <begin position="1"/>
        <end position="21"/>
    </location>
</feature>
<gene>
    <name evidence="2" type="ORF">FZC79_20635</name>
</gene>
<dbReference type="PANTHER" id="PTHR43649:SF12">
    <property type="entry name" value="DIACETYLCHITOBIOSE BINDING PROTEIN DASA"/>
    <property type="match status" value="1"/>
</dbReference>
<evidence type="ECO:0000313" key="2">
    <source>
        <dbReference type="EMBL" id="TYR72990.1"/>
    </source>
</evidence>